<proteinExistence type="inferred from homology"/>
<dbReference type="PANTHER" id="PTHR13140:SF706">
    <property type="entry name" value="DILUTE CLASS UNCONVENTIONAL MYOSIN, ISOFORM C"/>
    <property type="match status" value="1"/>
</dbReference>
<evidence type="ECO:0000259" key="7">
    <source>
        <dbReference type="PROSITE" id="PS51456"/>
    </source>
</evidence>
<feature type="non-terminal residue" evidence="8">
    <location>
        <position position="94"/>
    </location>
</feature>
<accession>A0AAV2IQ23</accession>
<dbReference type="GO" id="GO:0016020">
    <property type="term" value="C:membrane"/>
    <property type="evidence" value="ECO:0007669"/>
    <property type="project" value="TreeGrafter"/>
</dbReference>
<sequence length="94" mass="11038">MKGAHPYFVRCIKPNDRQKPNDFSEERVKIQLQYNGVKEIARIRTFGFPFRLPKHDFELKFKDLAREYTGSQLSKAIFDQIVADPTTYKVGKTQ</sequence>
<keyword evidence="2" id="KW-0067">ATP-binding</keyword>
<keyword evidence="1" id="KW-0547">Nucleotide-binding</keyword>
<evidence type="ECO:0000256" key="4">
    <source>
        <dbReference type="ARBA" id="ARBA00023175"/>
    </source>
</evidence>
<keyword evidence="5 6" id="KW-0009">Actin-binding</keyword>
<evidence type="ECO:0000256" key="5">
    <source>
        <dbReference type="ARBA" id="ARBA00023203"/>
    </source>
</evidence>
<evidence type="ECO:0000256" key="2">
    <source>
        <dbReference type="ARBA" id="ARBA00022840"/>
    </source>
</evidence>
<evidence type="ECO:0000256" key="6">
    <source>
        <dbReference type="PROSITE-ProRule" id="PRU00782"/>
    </source>
</evidence>
<keyword evidence="9" id="KW-1185">Reference proteome</keyword>
<dbReference type="Pfam" id="PF00063">
    <property type="entry name" value="Myosin_head"/>
    <property type="match status" value="1"/>
</dbReference>
<protein>
    <recommendedName>
        <fullName evidence="7">Myosin motor domain-containing protein</fullName>
    </recommendedName>
</protein>
<name>A0AAV2IQ23_LYMST</name>
<dbReference type="EMBL" id="CAXITT010001274">
    <property type="protein sequence ID" value="CAL1548316.1"/>
    <property type="molecule type" value="Genomic_DNA"/>
</dbReference>
<dbReference type="InterPro" id="IPR027417">
    <property type="entry name" value="P-loop_NTPase"/>
</dbReference>
<feature type="domain" description="Myosin motor" evidence="7">
    <location>
        <begin position="1"/>
        <end position="94"/>
    </location>
</feature>
<dbReference type="GO" id="GO:0000146">
    <property type="term" value="F:microfilament motor activity"/>
    <property type="evidence" value="ECO:0007669"/>
    <property type="project" value="TreeGrafter"/>
</dbReference>
<dbReference type="PROSITE" id="PS51456">
    <property type="entry name" value="MYOSIN_MOTOR"/>
    <property type="match status" value="1"/>
</dbReference>
<dbReference type="GO" id="GO:0005524">
    <property type="term" value="F:ATP binding"/>
    <property type="evidence" value="ECO:0007669"/>
    <property type="project" value="UniProtKB-KW"/>
</dbReference>
<comment type="similarity">
    <text evidence="6">Belongs to the TRAFAC class myosin-kinesin ATPase superfamily. Myosin family.</text>
</comment>
<dbReference type="AlphaFoldDB" id="A0AAV2IQ23"/>
<dbReference type="GO" id="GO:0016459">
    <property type="term" value="C:myosin complex"/>
    <property type="evidence" value="ECO:0007669"/>
    <property type="project" value="UniProtKB-KW"/>
</dbReference>
<dbReference type="SUPFAM" id="SSF52540">
    <property type="entry name" value="P-loop containing nucleoside triphosphate hydrolases"/>
    <property type="match status" value="1"/>
</dbReference>
<dbReference type="GO" id="GO:0005737">
    <property type="term" value="C:cytoplasm"/>
    <property type="evidence" value="ECO:0007669"/>
    <property type="project" value="TreeGrafter"/>
</dbReference>
<reference evidence="8 9" key="1">
    <citation type="submission" date="2024-04" db="EMBL/GenBank/DDBJ databases">
        <authorList>
            <consortium name="Genoscope - CEA"/>
            <person name="William W."/>
        </authorList>
    </citation>
    <scope>NUCLEOTIDE SEQUENCE [LARGE SCALE GENOMIC DNA]</scope>
</reference>
<keyword evidence="3 6" id="KW-0518">Myosin</keyword>
<keyword evidence="4" id="KW-0505">Motor protein</keyword>
<comment type="caution">
    <text evidence="8">The sequence shown here is derived from an EMBL/GenBank/DDBJ whole genome shotgun (WGS) entry which is preliminary data.</text>
</comment>
<dbReference type="GO" id="GO:0051015">
    <property type="term" value="F:actin filament binding"/>
    <property type="evidence" value="ECO:0007669"/>
    <property type="project" value="TreeGrafter"/>
</dbReference>
<dbReference type="InterPro" id="IPR036961">
    <property type="entry name" value="Kinesin_motor_dom_sf"/>
</dbReference>
<comment type="caution">
    <text evidence="6">Lacks conserved residue(s) required for the propagation of feature annotation.</text>
</comment>
<evidence type="ECO:0000313" key="9">
    <source>
        <dbReference type="Proteomes" id="UP001497497"/>
    </source>
</evidence>
<gene>
    <name evidence="8" type="ORF">GSLYS_00021633001</name>
</gene>
<evidence type="ECO:0000313" key="8">
    <source>
        <dbReference type="EMBL" id="CAL1548316.1"/>
    </source>
</evidence>
<evidence type="ECO:0000256" key="1">
    <source>
        <dbReference type="ARBA" id="ARBA00022741"/>
    </source>
</evidence>
<dbReference type="GO" id="GO:0007015">
    <property type="term" value="P:actin filament organization"/>
    <property type="evidence" value="ECO:0007669"/>
    <property type="project" value="TreeGrafter"/>
</dbReference>
<evidence type="ECO:0000256" key="3">
    <source>
        <dbReference type="ARBA" id="ARBA00023123"/>
    </source>
</evidence>
<dbReference type="Proteomes" id="UP001497497">
    <property type="component" value="Unassembled WGS sequence"/>
</dbReference>
<organism evidence="8 9">
    <name type="scientific">Lymnaea stagnalis</name>
    <name type="common">Great pond snail</name>
    <name type="synonym">Helix stagnalis</name>
    <dbReference type="NCBI Taxonomy" id="6523"/>
    <lineage>
        <taxon>Eukaryota</taxon>
        <taxon>Metazoa</taxon>
        <taxon>Spiralia</taxon>
        <taxon>Lophotrochozoa</taxon>
        <taxon>Mollusca</taxon>
        <taxon>Gastropoda</taxon>
        <taxon>Heterobranchia</taxon>
        <taxon>Euthyneura</taxon>
        <taxon>Panpulmonata</taxon>
        <taxon>Hygrophila</taxon>
        <taxon>Lymnaeoidea</taxon>
        <taxon>Lymnaeidae</taxon>
        <taxon>Lymnaea</taxon>
    </lineage>
</organism>
<dbReference type="PANTHER" id="PTHR13140">
    <property type="entry name" value="MYOSIN"/>
    <property type="match status" value="1"/>
</dbReference>
<dbReference type="Gene3D" id="3.40.850.10">
    <property type="entry name" value="Kinesin motor domain"/>
    <property type="match status" value="1"/>
</dbReference>
<dbReference type="InterPro" id="IPR001609">
    <property type="entry name" value="Myosin_head_motor_dom-like"/>
</dbReference>